<proteinExistence type="predicted"/>
<evidence type="ECO:0000313" key="1">
    <source>
        <dbReference type="EMBL" id="ART61463.1"/>
    </source>
</evidence>
<evidence type="ECO:0000313" key="2">
    <source>
        <dbReference type="Proteomes" id="UP000194440"/>
    </source>
</evidence>
<dbReference type="AlphaFoldDB" id="A0A240UK61"/>
<keyword evidence="1" id="KW-0614">Plasmid</keyword>
<accession>A0A240UK61</accession>
<dbReference type="Proteomes" id="UP000194440">
    <property type="component" value="Plasmid pACP4.3"/>
</dbReference>
<dbReference type="KEGG" id="acip:CBP36_21075"/>
<dbReference type="EMBL" id="CP021369">
    <property type="protein sequence ID" value="ART61463.1"/>
    <property type="molecule type" value="Genomic_DNA"/>
</dbReference>
<gene>
    <name evidence="1" type="ORF">CBP36_21075</name>
</gene>
<keyword evidence="2" id="KW-1185">Reference proteome</keyword>
<name>A0A240UK61_9BURK</name>
<sequence length="194" mass="21292">MWFNTVRHGQHPAEVAADGSVTVNGVALRLCRDTLSAGTAVRVWLNGSGFFVCATRDEIEREAQGWHDAEAAKAEERRQQLNALRADAEAFNARIVLPVRWDVGIKDVLSGLSATSWGDGRSKATVEHVYLLDELQAGRLKRQAGDFLCTSASGTNGKRWSSVVDRGHDGDGQPFQPKVTCKACLAQARRWMQD</sequence>
<protein>
    <submittedName>
        <fullName evidence="1">Uncharacterized protein</fullName>
    </submittedName>
</protein>
<reference evidence="1" key="1">
    <citation type="submission" date="2017-05" db="EMBL/GenBank/DDBJ databases">
        <title>Polyphasic characterization of four soil-derived phenanthrene-degrading Acidovorax strains and proposal of Acidovorax phenanthrenivorans sp. nov.</title>
        <authorList>
            <person name="Singleton D."/>
            <person name="Lee J."/>
            <person name="Dickey A.N."/>
            <person name="Stroud A."/>
            <person name="Scholl E.H."/>
            <person name="Wright F.A."/>
            <person name="Aitken M.D."/>
        </authorList>
    </citation>
    <scope>NUCLEOTIDE SEQUENCE</scope>
    <source>
        <strain evidence="1">P4</strain>
        <plasmid evidence="1">pACP4.3</plasmid>
    </source>
</reference>
<organism evidence="1 2">
    <name type="scientific">Acidovorax carolinensis</name>
    <dbReference type="NCBI Taxonomy" id="553814"/>
    <lineage>
        <taxon>Bacteria</taxon>
        <taxon>Pseudomonadati</taxon>
        <taxon>Pseudomonadota</taxon>
        <taxon>Betaproteobacteria</taxon>
        <taxon>Burkholderiales</taxon>
        <taxon>Comamonadaceae</taxon>
        <taxon>Acidovorax</taxon>
    </lineage>
</organism>
<geneLocation type="plasmid" evidence="1 2">
    <name>pACP4.3</name>
</geneLocation>